<evidence type="ECO:0000256" key="7">
    <source>
        <dbReference type="ARBA" id="ARBA00022793"/>
    </source>
</evidence>
<evidence type="ECO:0000256" key="2">
    <source>
        <dbReference type="ARBA" id="ARBA00001964"/>
    </source>
</evidence>
<feature type="domain" description="Thiamine pyrophosphate enzyme N-terminal TPP-binding" evidence="15">
    <location>
        <begin position="6"/>
        <end position="107"/>
    </location>
</feature>
<dbReference type="InterPro" id="IPR047213">
    <property type="entry name" value="TPP_PYR_PDC_IPDC-like"/>
</dbReference>
<dbReference type="GO" id="GO:0005634">
    <property type="term" value="C:nucleus"/>
    <property type="evidence" value="ECO:0007669"/>
    <property type="project" value="TreeGrafter"/>
</dbReference>
<organism evidence="16 17">
    <name type="scientific">Lophiotrema nucula</name>
    <dbReference type="NCBI Taxonomy" id="690887"/>
    <lineage>
        <taxon>Eukaryota</taxon>
        <taxon>Fungi</taxon>
        <taxon>Dikarya</taxon>
        <taxon>Ascomycota</taxon>
        <taxon>Pezizomycotina</taxon>
        <taxon>Dothideomycetes</taxon>
        <taxon>Pleosporomycetidae</taxon>
        <taxon>Pleosporales</taxon>
        <taxon>Lophiotremataceae</taxon>
        <taxon>Lophiotrema</taxon>
    </lineage>
</organism>
<dbReference type="OrthoDB" id="3970464at2759"/>
<evidence type="ECO:0000313" key="16">
    <source>
        <dbReference type="EMBL" id="KAF2106340.1"/>
    </source>
</evidence>
<evidence type="ECO:0000259" key="13">
    <source>
        <dbReference type="Pfam" id="PF00205"/>
    </source>
</evidence>
<feature type="binding site" evidence="11">
    <location>
        <position position="474"/>
    </location>
    <ligand>
        <name>Mg(2+)</name>
        <dbReference type="ChEBI" id="CHEBI:18420"/>
    </ligand>
</feature>
<feature type="binding site" evidence="11">
    <location>
        <position position="445"/>
    </location>
    <ligand>
        <name>Mg(2+)</name>
        <dbReference type="ChEBI" id="CHEBI:18420"/>
    </ligand>
</feature>
<reference evidence="16" key="1">
    <citation type="journal article" date="2020" name="Stud. Mycol.">
        <title>101 Dothideomycetes genomes: a test case for predicting lifestyles and emergence of pathogens.</title>
        <authorList>
            <person name="Haridas S."/>
            <person name="Albert R."/>
            <person name="Binder M."/>
            <person name="Bloem J."/>
            <person name="Labutti K."/>
            <person name="Salamov A."/>
            <person name="Andreopoulos B."/>
            <person name="Baker S."/>
            <person name="Barry K."/>
            <person name="Bills G."/>
            <person name="Bluhm B."/>
            <person name="Cannon C."/>
            <person name="Castanera R."/>
            <person name="Culley D."/>
            <person name="Daum C."/>
            <person name="Ezra D."/>
            <person name="Gonzalez J."/>
            <person name="Henrissat B."/>
            <person name="Kuo A."/>
            <person name="Liang C."/>
            <person name="Lipzen A."/>
            <person name="Lutzoni F."/>
            <person name="Magnuson J."/>
            <person name="Mondo S."/>
            <person name="Nolan M."/>
            <person name="Ohm R."/>
            <person name="Pangilinan J."/>
            <person name="Park H.-J."/>
            <person name="Ramirez L."/>
            <person name="Alfaro M."/>
            <person name="Sun H."/>
            <person name="Tritt A."/>
            <person name="Yoshinaga Y."/>
            <person name="Zwiers L.-H."/>
            <person name="Turgeon B."/>
            <person name="Goodwin S."/>
            <person name="Spatafora J."/>
            <person name="Crous P."/>
            <person name="Grigoriev I."/>
        </authorList>
    </citation>
    <scope>NUCLEOTIDE SEQUENCE</scope>
    <source>
        <strain evidence="16">CBS 627.86</strain>
    </source>
</reference>
<dbReference type="EMBL" id="ML977363">
    <property type="protein sequence ID" value="KAF2106340.1"/>
    <property type="molecule type" value="Genomic_DNA"/>
</dbReference>
<keyword evidence="10" id="KW-0456">Lyase</keyword>
<dbReference type="CDD" id="cd07038">
    <property type="entry name" value="TPP_PYR_PDC_IPDC_like"/>
    <property type="match status" value="1"/>
</dbReference>
<dbReference type="InterPro" id="IPR012000">
    <property type="entry name" value="Thiamin_PyroP_enz_cen_dom"/>
</dbReference>
<evidence type="ECO:0000259" key="14">
    <source>
        <dbReference type="Pfam" id="PF02775"/>
    </source>
</evidence>
<keyword evidence="6 11" id="KW-0479">Metal-binding</keyword>
<name>A0A6A5YHB7_9PLEO</name>
<sequence length="567" mass="61997">MVVVSVSRYLYTRLAQLGVRSLHGVPGDFNIASLDELAKSGLKWVGNCNELNAGYAADGYARVKKIGALASTYGVGELSSINAIAGSYAENVPVVQIVGQPSRKVLQSGRLFHHSLGDSSTGVFADMHRRVTAAQTTLDDPLTATREIDRVLKACIDSKKPVYIGKKVEIVSKANTANERSYPRRRGTPSNLFLVYEILRKLHNAERPVLLVDAGARQHGLVDIVQQLMIQMNIPTVTTPMGKSIVNESLPNFHGVYDGADSGITEMVRSADLVISIGAIRSDLNTFGFMAIIDPAVEISLDHNSVVLETIKHEIPTKAVLENLIRELKDTELRFPSLPPLRPTKNTLAPEVFPEELRRSFPSTSITHEYLWPRISSWLKPKDIILNSSGTSNVGICETKFPPESLGISQVLWSSIGYTLAAAQGAALAAEELGGGRRVVVFEGDGAFQMTAQEISTMLKLKLKPIIFVLNNEGYTIERWINGPSESYNDVGDWNYAGLPHMFGAGNDALKTYKVETRAQLESLLADSSFGDAPCLQLVELRMPKEDAPLGVKRLIEQIVTKKAPVH</sequence>
<dbReference type="Gene3D" id="3.40.50.970">
    <property type="match status" value="2"/>
</dbReference>
<gene>
    <name evidence="16" type="ORF">BDV96DRAFT_675302</name>
</gene>
<dbReference type="Pfam" id="PF02776">
    <property type="entry name" value="TPP_enzyme_N"/>
    <property type="match status" value="1"/>
</dbReference>
<dbReference type="PANTHER" id="PTHR43452">
    <property type="entry name" value="PYRUVATE DECARBOXYLASE"/>
    <property type="match status" value="1"/>
</dbReference>
<evidence type="ECO:0000313" key="17">
    <source>
        <dbReference type="Proteomes" id="UP000799770"/>
    </source>
</evidence>
<dbReference type="GO" id="GO:0000287">
    <property type="term" value="F:magnesium ion binding"/>
    <property type="evidence" value="ECO:0007669"/>
    <property type="project" value="InterPro"/>
</dbReference>
<comment type="catalytic activity">
    <reaction evidence="1">
        <text>a 2-oxocarboxylate + H(+) = an aldehyde + CO2</text>
        <dbReference type="Rhea" id="RHEA:11628"/>
        <dbReference type="ChEBI" id="CHEBI:15378"/>
        <dbReference type="ChEBI" id="CHEBI:16526"/>
        <dbReference type="ChEBI" id="CHEBI:17478"/>
        <dbReference type="ChEBI" id="CHEBI:35179"/>
        <dbReference type="EC" id="4.1.1.1"/>
    </reaction>
</comment>
<proteinExistence type="inferred from homology"/>
<dbReference type="GO" id="GO:0005829">
    <property type="term" value="C:cytosol"/>
    <property type="evidence" value="ECO:0007669"/>
    <property type="project" value="TreeGrafter"/>
</dbReference>
<comment type="cofactor">
    <cofactor evidence="2">
        <name>thiamine diphosphate</name>
        <dbReference type="ChEBI" id="CHEBI:58937"/>
    </cofactor>
</comment>
<dbReference type="SUPFAM" id="SSF52518">
    <property type="entry name" value="Thiamin diphosphate-binding fold (THDP-binding)"/>
    <property type="match status" value="2"/>
</dbReference>
<dbReference type="InterPro" id="IPR011766">
    <property type="entry name" value="TPP_enzyme_TPP-bd"/>
</dbReference>
<dbReference type="AlphaFoldDB" id="A0A6A5YHB7"/>
<evidence type="ECO:0000256" key="9">
    <source>
        <dbReference type="ARBA" id="ARBA00023052"/>
    </source>
</evidence>
<evidence type="ECO:0000256" key="12">
    <source>
        <dbReference type="RuleBase" id="RU362132"/>
    </source>
</evidence>
<dbReference type="InterPro" id="IPR029061">
    <property type="entry name" value="THDP-binding"/>
</dbReference>
<dbReference type="Pfam" id="PF00205">
    <property type="entry name" value="TPP_enzyme_M"/>
    <property type="match status" value="1"/>
</dbReference>
<dbReference type="InterPro" id="IPR029035">
    <property type="entry name" value="DHS-like_NAD/FAD-binding_dom"/>
</dbReference>
<feature type="domain" description="Thiamine pyrophosphate enzyme central" evidence="13">
    <location>
        <begin position="197"/>
        <end position="305"/>
    </location>
</feature>
<keyword evidence="16" id="KW-0670">Pyruvate</keyword>
<dbReference type="InterPro" id="IPR047214">
    <property type="entry name" value="TPP_PDC_IPDC"/>
</dbReference>
<dbReference type="FunFam" id="3.40.50.970:FF:000019">
    <property type="entry name" value="Pyruvate decarboxylase isozyme"/>
    <property type="match status" value="1"/>
</dbReference>
<accession>A0A6A5YHB7</accession>
<keyword evidence="17" id="KW-1185">Reference proteome</keyword>
<dbReference type="Gene3D" id="3.40.50.1220">
    <property type="entry name" value="TPP-binding domain"/>
    <property type="match status" value="1"/>
</dbReference>
<comment type="similarity">
    <text evidence="3 12">Belongs to the TPP enzyme family.</text>
</comment>
<evidence type="ECO:0000256" key="5">
    <source>
        <dbReference type="ARBA" id="ARBA00014422"/>
    </source>
</evidence>
<dbReference type="FunFam" id="3.40.50.970:FF:000024">
    <property type="entry name" value="Pyruvate decarboxylase isozyme"/>
    <property type="match status" value="1"/>
</dbReference>
<dbReference type="SUPFAM" id="SSF52467">
    <property type="entry name" value="DHS-like NAD/FAD-binding domain"/>
    <property type="match status" value="1"/>
</dbReference>
<dbReference type="Pfam" id="PF02775">
    <property type="entry name" value="TPP_enzyme_C"/>
    <property type="match status" value="1"/>
</dbReference>
<protein>
    <recommendedName>
        <fullName evidence="5">Pyruvate decarboxylase</fullName>
        <ecNumber evidence="4">4.1.1.1</ecNumber>
    </recommendedName>
</protein>
<evidence type="ECO:0000259" key="15">
    <source>
        <dbReference type="Pfam" id="PF02776"/>
    </source>
</evidence>
<dbReference type="Proteomes" id="UP000799770">
    <property type="component" value="Unassembled WGS sequence"/>
</dbReference>
<evidence type="ECO:0000256" key="6">
    <source>
        <dbReference type="ARBA" id="ARBA00022723"/>
    </source>
</evidence>
<feature type="domain" description="Thiamine pyrophosphate enzyme TPP-binding" evidence="14">
    <location>
        <begin position="410"/>
        <end position="526"/>
    </location>
</feature>
<dbReference type="CDD" id="cd02005">
    <property type="entry name" value="TPP_PDC_IPDC"/>
    <property type="match status" value="1"/>
</dbReference>
<evidence type="ECO:0000256" key="8">
    <source>
        <dbReference type="ARBA" id="ARBA00022842"/>
    </source>
</evidence>
<feature type="binding site" evidence="11">
    <location>
        <position position="472"/>
    </location>
    <ligand>
        <name>Mg(2+)</name>
        <dbReference type="ChEBI" id="CHEBI:18420"/>
    </ligand>
</feature>
<evidence type="ECO:0000256" key="11">
    <source>
        <dbReference type="PIRSR" id="PIRSR036565-2"/>
    </source>
</evidence>
<evidence type="ECO:0000256" key="1">
    <source>
        <dbReference type="ARBA" id="ARBA00001041"/>
    </source>
</evidence>
<dbReference type="InterPro" id="IPR012001">
    <property type="entry name" value="Thiamin_PyroP_enz_TPP-bd_dom"/>
</dbReference>
<keyword evidence="7" id="KW-0210">Decarboxylase</keyword>
<dbReference type="GO" id="GO:0000949">
    <property type="term" value="P:aromatic amino acid family catabolic process to alcohol via Ehrlich pathway"/>
    <property type="evidence" value="ECO:0007669"/>
    <property type="project" value="TreeGrafter"/>
</dbReference>
<dbReference type="InterPro" id="IPR012110">
    <property type="entry name" value="PDC/IPDC-like"/>
</dbReference>
<dbReference type="GO" id="GO:0030976">
    <property type="term" value="F:thiamine pyrophosphate binding"/>
    <property type="evidence" value="ECO:0007669"/>
    <property type="project" value="InterPro"/>
</dbReference>
<dbReference type="EC" id="4.1.1.1" evidence="4"/>
<evidence type="ECO:0000256" key="3">
    <source>
        <dbReference type="ARBA" id="ARBA00007812"/>
    </source>
</evidence>
<evidence type="ECO:0000256" key="10">
    <source>
        <dbReference type="ARBA" id="ARBA00023239"/>
    </source>
</evidence>
<comment type="cofactor">
    <cofactor evidence="11">
        <name>Mg(2+)</name>
        <dbReference type="ChEBI" id="CHEBI:18420"/>
    </cofactor>
    <text evidence="11">Binds 1 Mg(2+) per subunit.</text>
</comment>
<evidence type="ECO:0000256" key="4">
    <source>
        <dbReference type="ARBA" id="ARBA00013202"/>
    </source>
</evidence>
<dbReference type="PANTHER" id="PTHR43452:SF30">
    <property type="entry name" value="PYRUVATE DECARBOXYLASE ISOZYME 1-RELATED"/>
    <property type="match status" value="1"/>
</dbReference>
<dbReference type="PIRSF" id="PIRSF036565">
    <property type="entry name" value="Pyruvt_ip_decrb"/>
    <property type="match status" value="1"/>
</dbReference>
<dbReference type="GO" id="GO:0004737">
    <property type="term" value="F:pyruvate decarboxylase activity"/>
    <property type="evidence" value="ECO:0007669"/>
    <property type="project" value="UniProtKB-EC"/>
</dbReference>
<keyword evidence="9 12" id="KW-0786">Thiamine pyrophosphate</keyword>
<keyword evidence="8 11" id="KW-0460">Magnesium</keyword>